<dbReference type="Pfam" id="PF00990">
    <property type="entry name" value="GGDEF"/>
    <property type="match status" value="1"/>
</dbReference>
<protein>
    <recommendedName>
        <fullName evidence="1">diguanylate cyclase</fullName>
        <ecNumber evidence="1">2.7.7.65</ecNumber>
    </recommendedName>
</protein>
<dbReference type="PANTHER" id="PTHR45138:SF9">
    <property type="entry name" value="DIGUANYLATE CYCLASE DGCM-RELATED"/>
    <property type="match status" value="1"/>
</dbReference>
<organism evidence="6 9">
    <name type="scientific">Aliarcobacter cibarius</name>
    <dbReference type="NCBI Taxonomy" id="255507"/>
    <lineage>
        <taxon>Bacteria</taxon>
        <taxon>Pseudomonadati</taxon>
        <taxon>Campylobacterota</taxon>
        <taxon>Epsilonproteobacteria</taxon>
        <taxon>Campylobacterales</taxon>
        <taxon>Arcobacteraceae</taxon>
        <taxon>Aliarcobacter</taxon>
    </lineage>
</organism>
<name>A0A7L5JPJ9_9BACT</name>
<dbReference type="GO" id="GO:0052621">
    <property type="term" value="F:diguanylate cyclase activity"/>
    <property type="evidence" value="ECO:0007669"/>
    <property type="project" value="UniProtKB-EC"/>
</dbReference>
<accession>A0A7L5JPJ9</accession>
<dbReference type="GO" id="GO:0043709">
    <property type="term" value="P:cell adhesion involved in single-species biofilm formation"/>
    <property type="evidence" value="ECO:0007669"/>
    <property type="project" value="TreeGrafter"/>
</dbReference>
<feature type="domain" description="GGDEF" evidence="5">
    <location>
        <begin position="167"/>
        <end position="306"/>
    </location>
</feature>
<dbReference type="NCBIfam" id="TIGR00254">
    <property type="entry name" value="GGDEF"/>
    <property type="match status" value="1"/>
</dbReference>
<feature type="domain" description="Response regulatory" evidence="4">
    <location>
        <begin position="9"/>
        <end position="124"/>
    </location>
</feature>
<evidence type="ECO:0000256" key="2">
    <source>
        <dbReference type="ARBA" id="ARBA00034247"/>
    </source>
</evidence>
<evidence type="ECO:0000256" key="3">
    <source>
        <dbReference type="PROSITE-ProRule" id="PRU00169"/>
    </source>
</evidence>
<dbReference type="SMART" id="SM00267">
    <property type="entry name" value="GGDEF"/>
    <property type="match status" value="1"/>
</dbReference>
<evidence type="ECO:0000313" key="8">
    <source>
        <dbReference type="Proteomes" id="UP000305417"/>
    </source>
</evidence>
<evidence type="ECO:0000259" key="4">
    <source>
        <dbReference type="PROSITE" id="PS50110"/>
    </source>
</evidence>
<dbReference type="GO" id="GO:1902201">
    <property type="term" value="P:negative regulation of bacterial-type flagellum-dependent cell motility"/>
    <property type="evidence" value="ECO:0007669"/>
    <property type="project" value="TreeGrafter"/>
</dbReference>
<evidence type="ECO:0000259" key="5">
    <source>
        <dbReference type="PROSITE" id="PS50887"/>
    </source>
</evidence>
<comment type="catalytic activity">
    <reaction evidence="2">
        <text>2 GTP = 3',3'-c-di-GMP + 2 diphosphate</text>
        <dbReference type="Rhea" id="RHEA:24898"/>
        <dbReference type="ChEBI" id="CHEBI:33019"/>
        <dbReference type="ChEBI" id="CHEBI:37565"/>
        <dbReference type="ChEBI" id="CHEBI:58805"/>
        <dbReference type="EC" id="2.7.7.65"/>
    </reaction>
</comment>
<reference evidence="7 8" key="1">
    <citation type="submission" date="2019-05" db="EMBL/GenBank/DDBJ databases">
        <title>Arcobacter cibarius and Arcobacter thereius providing challenges in identification an antibiotic susceptibility and Quinolone resistance.</title>
        <authorList>
            <person name="Busch A."/>
            <person name="Hanel I."/>
            <person name="Hotzel H."/>
            <person name="Tomaso H."/>
        </authorList>
    </citation>
    <scope>NUCLEOTIDE SEQUENCE [LARGE SCALE GENOMIC DNA]</scope>
    <source>
        <strain evidence="7 8">16CS0831-2</strain>
    </source>
</reference>
<dbReference type="InterPro" id="IPR029787">
    <property type="entry name" value="Nucleotide_cyclase"/>
</dbReference>
<dbReference type="PANTHER" id="PTHR45138">
    <property type="entry name" value="REGULATORY COMPONENTS OF SENSORY TRANSDUCTION SYSTEM"/>
    <property type="match status" value="1"/>
</dbReference>
<dbReference type="Proteomes" id="UP000509513">
    <property type="component" value="Chromosome"/>
</dbReference>
<dbReference type="InterPro" id="IPR050469">
    <property type="entry name" value="Diguanylate_Cyclase"/>
</dbReference>
<evidence type="ECO:0000313" key="9">
    <source>
        <dbReference type="Proteomes" id="UP000509513"/>
    </source>
</evidence>
<dbReference type="EMBL" id="CP054051">
    <property type="protein sequence ID" value="QKJ27079.1"/>
    <property type="molecule type" value="Genomic_DNA"/>
</dbReference>
<dbReference type="InterPro" id="IPR011006">
    <property type="entry name" value="CheY-like_superfamily"/>
</dbReference>
<dbReference type="FunFam" id="3.30.70.270:FF:000001">
    <property type="entry name" value="Diguanylate cyclase domain protein"/>
    <property type="match status" value="1"/>
</dbReference>
<dbReference type="InterPro" id="IPR000160">
    <property type="entry name" value="GGDEF_dom"/>
</dbReference>
<gene>
    <name evidence="6" type="ORF">ACBT_1169</name>
    <name evidence="7" type="ORF">FE247_06995</name>
</gene>
<sequence>MPEINQQPTILIVDDMITNILILSDLLKDEYDIKIAKSGLKAIEIANSQNIDLILLDIEMPKMNGYEVCKNLKNSEKTKNIPIIFVTARNSETDEEEGLNLGAIDYITKPFNKTIVKLRVKNHIKLKEKTDLLEQLSMYDGLTNIKNRRFFDEIFEKSYYESRRKKTNLALMMIDIDFFKPYNDNYGHGKGDEALKKVSLAINNTLLSHREDDLVARYGGEEFVVLIKDISLDELNKIANNILDSIKKLKIKHDYSSANEYLTVSIGIANFDGNKDIPKIELLIKSDETLYKVKASGRNNFLITNL</sequence>
<evidence type="ECO:0000256" key="1">
    <source>
        <dbReference type="ARBA" id="ARBA00012528"/>
    </source>
</evidence>
<dbReference type="CDD" id="cd01949">
    <property type="entry name" value="GGDEF"/>
    <property type="match status" value="1"/>
</dbReference>
<dbReference type="EMBL" id="VBUC01000014">
    <property type="protein sequence ID" value="TLS98594.1"/>
    <property type="molecule type" value="Genomic_DNA"/>
</dbReference>
<dbReference type="AlphaFoldDB" id="A0A7L5JPJ9"/>
<dbReference type="KEGG" id="acib:ACBT_1169"/>
<dbReference type="InterPro" id="IPR001789">
    <property type="entry name" value="Sig_transdc_resp-reg_receiver"/>
</dbReference>
<dbReference type="Proteomes" id="UP000305417">
    <property type="component" value="Unassembled WGS sequence"/>
</dbReference>
<dbReference type="SUPFAM" id="SSF52172">
    <property type="entry name" value="CheY-like"/>
    <property type="match status" value="1"/>
</dbReference>
<evidence type="ECO:0000313" key="7">
    <source>
        <dbReference type="EMBL" id="TLS98594.1"/>
    </source>
</evidence>
<dbReference type="SMART" id="SM00448">
    <property type="entry name" value="REC"/>
    <property type="match status" value="1"/>
</dbReference>
<keyword evidence="8" id="KW-1185">Reference proteome</keyword>
<dbReference type="GO" id="GO:0005886">
    <property type="term" value="C:plasma membrane"/>
    <property type="evidence" value="ECO:0007669"/>
    <property type="project" value="TreeGrafter"/>
</dbReference>
<dbReference type="InterPro" id="IPR043128">
    <property type="entry name" value="Rev_trsase/Diguanyl_cyclase"/>
</dbReference>
<dbReference type="Gene3D" id="3.30.70.270">
    <property type="match status" value="1"/>
</dbReference>
<dbReference type="RefSeq" id="WP_024776010.1">
    <property type="nucleotide sequence ID" value="NZ_CP054051.1"/>
</dbReference>
<keyword evidence="3" id="KW-0597">Phosphoprotein</keyword>
<dbReference type="SUPFAM" id="SSF55073">
    <property type="entry name" value="Nucleotide cyclase"/>
    <property type="match status" value="1"/>
</dbReference>
<dbReference type="PROSITE" id="PS50887">
    <property type="entry name" value="GGDEF"/>
    <property type="match status" value="1"/>
</dbReference>
<reference evidence="6 9" key="2">
    <citation type="submission" date="2020-05" db="EMBL/GenBank/DDBJ databases">
        <title>Complete genome sequencing of Campylobacter and Arcobacter type strains.</title>
        <authorList>
            <person name="Miller W.G."/>
            <person name="Yee E."/>
        </authorList>
    </citation>
    <scope>NUCLEOTIDE SEQUENCE [LARGE SCALE GENOMIC DNA]</scope>
    <source>
        <strain evidence="6 9">LMG 21996</strain>
    </source>
</reference>
<proteinExistence type="predicted"/>
<dbReference type="Gene3D" id="3.40.50.2300">
    <property type="match status" value="1"/>
</dbReference>
<dbReference type="GO" id="GO:0000160">
    <property type="term" value="P:phosphorelay signal transduction system"/>
    <property type="evidence" value="ECO:0007669"/>
    <property type="project" value="InterPro"/>
</dbReference>
<feature type="modified residue" description="4-aspartylphosphate" evidence="3">
    <location>
        <position position="57"/>
    </location>
</feature>
<evidence type="ECO:0000313" key="6">
    <source>
        <dbReference type="EMBL" id="QKJ27079.1"/>
    </source>
</evidence>
<dbReference type="Pfam" id="PF00072">
    <property type="entry name" value="Response_reg"/>
    <property type="match status" value="1"/>
</dbReference>
<dbReference type="PROSITE" id="PS50110">
    <property type="entry name" value="RESPONSE_REGULATORY"/>
    <property type="match status" value="1"/>
</dbReference>
<dbReference type="EC" id="2.7.7.65" evidence="1"/>